<dbReference type="NCBIfam" id="TIGR03434">
    <property type="entry name" value="ADOP"/>
    <property type="match status" value="1"/>
</dbReference>
<feature type="transmembrane region" description="Helical" evidence="7">
    <location>
        <begin position="416"/>
        <end position="444"/>
    </location>
</feature>
<dbReference type="InterPro" id="IPR025857">
    <property type="entry name" value="MacB_PCD"/>
</dbReference>
<name>C1ABY7_GEMAT</name>
<dbReference type="InterPro" id="IPR017800">
    <property type="entry name" value="ADOP"/>
</dbReference>
<gene>
    <name evidence="10" type="ordered locus">GAU_2972</name>
</gene>
<dbReference type="InterPro" id="IPR050250">
    <property type="entry name" value="Macrolide_Exporter_MacB"/>
</dbReference>
<sequence length="898" mass="97736">MIMREWLMRLLDRGRRAQLDAELAEELQFHREQLERDAAATGLDAQAARHAASRQLGNVTRAREDARARWSIPIVDAVLRDLHYAWRGLRRSPGFTLTVIVTLGLGIGANVTMFSVVDRLMYRPLAYLRDPATVHRVYWQWQGASGPRTSNSTTYRRFLDFQASTKSFTAFAGFSERDLAVGEGDRVRERRIAAVSATYFGFFDAQPVRGRFFNADEDVVPRGADVTVLSYDFWQSEYGGADVLGQSLQIGEVRARIIGVAPRGFAGVNDATPPVAWIPITTFAGSAGTDDARTYHTAYAWSWLHILVRRNASVSTEMASADASRALQDSWRSELATSSSVLTLDAARPHAVVGAVRLGAGPEPALESRTAVWVSIVAGVVLLIACANVANLMLARALRRRRETAVRLALGAGRHHLLLQAAIECTLLAMLGGALALLIAQWIGTIIQHTLLGGTASTNLFTDWRTVLVTLGIVFITAMLIALLPTMFAGRARDLASALRGGVRGGARDGARIRAALLVVQASLSVVLLVGAALFVRSLRAVQDMRLGYDAEQVVLVSRVIRGIPMDETTQVPLRRLLLETAQTLPDVETAAWVNSAPFVSTSSSSLYVSGIDSVGQLGTFTFQAASPDYFRTMGTRIVQGRAFSAEDRLGTPEVMVVSASMARALWPGRDAIGQCVRVRLPTEPCRQVVGIAEDMVQNDLVGGTRYHFYMPIEQYTRTWGNGMLLRLRGDPVVAGERVRAALQRVMPGASYLNVRPLREIVSDAQRSWRLGATMFTAFGLLALVVAAVGLYGVIAYSVTERAHELSVRVALGAQRRDILRLVVGQTVRYTLIGTSVGLLVAAWSGHWLQPLLFQQSARDPGVFVAIALLMTTVALVASLTPALRASRSDPAVALRAE</sequence>
<dbReference type="PANTHER" id="PTHR30572">
    <property type="entry name" value="MEMBRANE COMPONENT OF TRANSPORTER-RELATED"/>
    <property type="match status" value="1"/>
</dbReference>
<organism evidence="10 11">
    <name type="scientific">Gemmatimonas aurantiaca (strain DSM 14586 / JCM 11422 / NBRC 100505 / T-27)</name>
    <dbReference type="NCBI Taxonomy" id="379066"/>
    <lineage>
        <taxon>Bacteria</taxon>
        <taxon>Pseudomonadati</taxon>
        <taxon>Gemmatimonadota</taxon>
        <taxon>Gemmatimonadia</taxon>
        <taxon>Gemmatimonadales</taxon>
        <taxon>Gemmatimonadaceae</taxon>
        <taxon>Gemmatimonas</taxon>
    </lineage>
</organism>
<dbReference type="eggNOG" id="COG0577">
    <property type="taxonomic scope" value="Bacteria"/>
</dbReference>
<feature type="transmembrane region" description="Helical" evidence="7">
    <location>
        <begin position="95"/>
        <end position="117"/>
    </location>
</feature>
<feature type="transmembrane region" description="Helical" evidence="7">
    <location>
        <begin position="464"/>
        <end position="484"/>
    </location>
</feature>
<dbReference type="GO" id="GO:0022857">
    <property type="term" value="F:transmembrane transporter activity"/>
    <property type="evidence" value="ECO:0007669"/>
    <property type="project" value="TreeGrafter"/>
</dbReference>
<feature type="domain" description="MacB-like periplasmic core" evidence="9">
    <location>
        <begin position="96"/>
        <end position="323"/>
    </location>
</feature>
<accession>C1ABY7</accession>
<feature type="transmembrane region" description="Helical" evidence="7">
    <location>
        <begin position="863"/>
        <end position="884"/>
    </location>
</feature>
<evidence type="ECO:0000256" key="1">
    <source>
        <dbReference type="ARBA" id="ARBA00004651"/>
    </source>
</evidence>
<feature type="transmembrane region" description="Helical" evidence="7">
    <location>
        <begin position="775"/>
        <end position="799"/>
    </location>
</feature>
<dbReference type="GO" id="GO:0005886">
    <property type="term" value="C:plasma membrane"/>
    <property type="evidence" value="ECO:0007669"/>
    <property type="project" value="UniProtKB-SubCell"/>
</dbReference>
<keyword evidence="4 7" id="KW-1133">Transmembrane helix</keyword>
<evidence type="ECO:0000313" key="11">
    <source>
        <dbReference type="Proteomes" id="UP000002209"/>
    </source>
</evidence>
<evidence type="ECO:0000313" key="10">
    <source>
        <dbReference type="EMBL" id="BAH40014.1"/>
    </source>
</evidence>
<proteinExistence type="inferred from homology"/>
<feature type="transmembrane region" description="Helical" evidence="7">
    <location>
        <begin position="372"/>
        <end position="395"/>
    </location>
</feature>
<evidence type="ECO:0000256" key="5">
    <source>
        <dbReference type="ARBA" id="ARBA00023136"/>
    </source>
</evidence>
<evidence type="ECO:0000256" key="2">
    <source>
        <dbReference type="ARBA" id="ARBA00022475"/>
    </source>
</evidence>
<feature type="transmembrane region" description="Helical" evidence="7">
    <location>
        <begin position="819"/>
        <end position="843"/>
    </location>
</feature>
<feature type="domain" description="ABC3 transporter permease C-terminal" evidence="8">
    <location>
        <begin position="778"/>
        <end position="891"/>
    </location>
</feature>
<evidence type="ECO:0000259" key="8">
    <source>
        <dbReference type="Pfam" id="PF02687"/>
    </source>
</evidence>
<keyword evidence="5 7" id="KW-0472">Membrane</keyword>
<dbReference type="EMBL" id="AP009153">
    <property type="protein sequence ID" value="BAH40014.1"/>
    <property type="molecule type" value="Genomic_DNA"/>
</dbReference>
<evidence type="ECO:0000259" key="9">
    <source>
        <dbReference type="Pfam" id="PF12704"/>
    </source>
</evidence>
<dbReference type="Pfam" id="PF02687">
    <property type="entry name" value="FtsX"/>
    <property type="match status" value="2"/>
</dbReference>
<evidence type="ECO:0000256" key="7">
    <source>
        <dbReference type="SAM" id="Phobius"/>
    </source>
</evidence>
<comment type="similarity">
    <text evidence="6">Belongs to the ABC-4 integral membrane protein family.</text>
</comment>
<dbReference type="AlphaFoldDB" id="C1ABY7"/>
<protein>
    <submittedName>
        <fullName evidence="10">Hypothetical membrane protein</fullName>
    </submittedName>
</protein>
<dbReference type="InterPro" id="IPR003838">
    <property type="entry name" value="ABC3_permease_C"/>
</dbReference>
<keyword evidence="11" id="KW-1185">Reference proteome</keyword>
<dbReference type="HOGENOM" id="CLU_009433_1_0_0"/>
<feature type="transmembrane region" description="Helical" evidence="7">
    <location>
        <begin position="515"/>
        <end position="536"/>
    </location>
</feature>
<keyword evidence="3 7" id="KW-0812">Transmembrane</keyword>
<evidence type="ECO:0000256" key="6">
    <source>
        <dbReference type="ARBA" id="ARBA00038076"/>
    </source>
</evidence>
<reference evidence="11" key="1">
    <citation type="submission" date="2006-03" db="EMBL/GenBank/DDBJ databases">
        <title>Complete genome sequence of Gemmatimonas aurantiaca T-27 that represents a novel phylum Gemmatimonadetes.</title>
        <authorList>
            <person name="Takasaki K."/>
            <person name="Ichikawa N."/>
            <person name="Miura H."/>
            <person name="Matsushita S."/>
            <person name="Watanabe Y."/>
            <person name="Oguchi A."/>
            <person name="Ankai A."/>
            <person name="Yashiro I."/>
            <person name="Takahashi M."/>
            <person name="Terui Y."/>
            <person name="Fukui S."/>
            <person name="Yokoyama H."/>
            <person name="Tanikawa S."/>
            <person name="Hanada S."/>
            <person name="Kamagata Y."/>
            <person name="Fujita N."/>
        </authorList>
    </citation>
    <scope>NUCLEOTIDE SEQUENCE [LARGE SCALE GENOMIC DNA]</scope>
    <source>
        <strain evidence="11">T-27 / DSM 14586 / JCM 11422 / NBRC 100505</strain>
    </source>
</reference>
<feature type="domain" description="MacB-like periplasmic core" evidence="9">
    <location>
        <begin position="524"/>
        <end position="744"/>
    </location>
</feature>
<feature type="domain" description="ABC3 transporter permease C-terminal" evidence="8">
    <location>
        <begin position="376"/>
        <end position="489"/>
    </location>
</feature>
<dbReference type="PANTHER" id="PTHR30572:SF4">
    <property type="entry name" value="ABC TRANSPORTER PERMEASE YTRF"/>
    <property type="match status" value="1"/>
</dbReference>
<dbReference type="STRING" id="379066.GAU_2972"/>
<dbReference type="KEGG" id="gau:GAU_2972"/>
<keyword evidence="2" id="KW-1003">Cell membrane</keyword>
<evidence type="ECO:0000256" key="3">
    <source>
        <dbReference type="ARBA" id="ARBA00022692"/>
    </source>
</evidence>
<evidence type="ECO:0000256" key="4">
    <source>
        <dbReference type="ARBA" id="ARBA00022989"/>
    </source>
</evidence>
<dbReference type="Pfam" id="PF12704">
    <property type="entry name" value="MacB_PCD"/>
    <property type="match status" value="2"/>
</dbReference>
<dbReference type="Proteomes" id="UP000002209">
    <property type="component" value="Chromosome"/>
</dbReference>
<comment type="subcellular location">
    <subcellularLocation>
        <location evidence="1">Cell membrane</location>
        <topology evidence="1">Multi-pass membrane protein</topology>
    </subcellularLocation>
</comment>